<gene>
    <name evidence="2" type="ORF">HNQ61_002804</name>
</gene>
<protein>
    <submittedName>
        <fullName evidence="2">Uncharacterized protein</fullName>
    </submittedName>
</protein>
<feature type="transmembrane region" description="Helical" evidence="1">
    <location>
        <begin position="116"/>
        <end position="149"/>
    </location>
</feature>
<organism evidence="2 3">
    <name type="scientific">Longimicrobium terrae</name>
    <dbReference type="NCBI Taxonomy" id="1639882"/>
    <lineage>
        <taxon>Bacteria</taxon>
        <taxon>Pseudomonadati</taxon>
        <taxon>Gemmatimonadota</taxon>
        <taxon>Longimicrobiia</taxon>
        <taxon>Longimicrobiales</taxon>
        <taxon>Longimicrobiaceae</taxon>
        <taxon>Longimicrobium</taxon>
    </lineage>
</organism>
<proteinExistence type="predicted"/>
<dbReference type="AlphaFoldDB" id="A0A841GZI6"/>
<evidence type="ECO:0000256" key="1">
    <source>
        <dbReference type="SAM" id="Phobius"/>
    </source>
</evidence>
<keyword evidence="1" id="KW-0812">Transmembrane</keyword>
<sequence>MYRTCIFCSADLGANEALEAFPVGRRVAFDGWKGRLWAVCTGCGRWNLAPMEERWEAIEQADRAFRDTRIRVQSENVGLAKLRDGTRLIRVGEALPGELAAWRYGDQLVSRRRRYLIAGAAAGGLGLAAVSGLMAVGVGGGLMGLWSVFVHAYEEKQATRVVHRLSAAESPTGREVSIRRWHVLGAQLAAPGSDGIELHVPDVSRKDRKTDGWGRPRFADEEVLVLPDAQARLVLGRAMVQVNRKGASRDRVADAVELLGRADGAESYLRDAARRESVLGRRKGMEARQLTPIASLALEMALHDEQERRALQGELGALEAAWRQAEEIAGIADALPDLPPSDPPRLILPG</sequence>
<comment type="caution">
    <text evidence="2">The sequence shown here is derived from an EMBL/GenBank/DDBJ whole genome shotgun (WGS) entry which is preliminary data.</text>
</comment>
<keyword evidence="1" id="KW-1133">Transmembrane helix</keyword>
<accession>A0A841GZI6</accession>
<evidence type="ECO:0000313" key="2">
    <source>
        <dbReference type="EMBL" id="MBB6071180.1"/>
    </source>
</evidence>
<keyword evidence="3" id="KW-1185">Reference proteome</keyword>
<evidence type="ECO:0000313" key="3">
    <source>
        <dbReference type="Proteomes" id="UP000582837"/>
    </source>
</evidence>
<dbReference type="EMBL" id="JACHIA010000007">
    <property type="protein sequence ID" value="MBB6071180.1"/>
    <property type="molecule type" value="Genomic_DNA"/>
</dbReference>
<dbReference type="RefSeq" id="WP_170033849.1">
    <property type="nucleotide sequence ID" value="NZ_JABDTL010000001.1"/>
</dbReference>
<name>A0A841GZI6_9BACT</name>
<reference evidence="2 3" key="1">
    <citation type="submission" date="2020-08" db="EMBL/GenBank/DDBJ databases">
        <title>Genomic Encyclopedia of Type Strains, Phase IV (KMG-IV): sequencing the most valuable type-strain genomes for metagenomic binning, comparative biology and taxonomic classification.</title>
        <authorList>
            <person name="Goeker M."/>
        </authorList>
    </citation>
    <scope>NUCLEOTIDE SEQUENCE [LARGE SCALE GENOMIC DNA]</scope>
    <source>
        <strain evidence="2 3">DSM 29007</strain>
    </source>
</reference>
<keyword evidence="1" id="KW-0472">Membrane</keyword>
<dbReference type="Proteomes" id="UP000582837">
    <property type="component" value="Unassembled WGS sequence"/>
</dbReference>